<evidence type="ECO:0000313" key="1">
    <source>
        <dbReference type="EMBL" id="NYJ07916.1"/>
    </source>
</evidence>
<keyword evidence="2" id="KW-1185">Reference proteome</keyword>
<proteinExistence type="predicted"/>
<accession>A0A853CKM3</accession>
<protein>
    <submittedName>
        <fullName evidence="1">Uncharacterized protein</fullName>
    </submittedName>
</protein>
<dbReference type="Proteomes" id="UP000541969">
    <property type="component" value="Unassembled WGS sequence"/>
</dbReference>
<dbReference type="EMBL" id="JACBZT010000001">
    <property type="protein sequence ID" value="NYJ07916.1"/>
    <property type="molecule type" value="Genomic_DNA"/>
</dbReference>
<name>A0A853CKM3_9ACTN</name>
<evidence type="ECO:0000313" key="2">
    <source>
        <dbReference type="Proteomes" id="UP000541969"/>
    </source>
</evidence>
<dbReference type="AlphaFoldDB" id="A0A853CKM3"/>
<organism evidence="1 2">
    <name type="scientific">Petropleomorpha daqingensis</name>
    <dbReference type="NCBI Taxonomy" id="2026353"/>
    <lineage>
        <taxon>Bacteria</taxon>
        <taxon>Bacillati</taxon>
        <taxon>Actinomycetota</taxon>
        <taxon>Actinomycetes</taxon>
        <taxon>Geodermatophilales</taxon>
        <taxon>Geodermatophilaceae</taxon>
        <taxon>Petropleomorpha</taxon>
    </lineage>
</organism>
<comment type="caution">
    <text evidence="1">The sequence shown here is derived from an EMBL/GenBank/DDBJ whole genome shotgun (WGS) entry which is preliminary data.</text>
</comment>
<dbReference type="RefSeq" id="WP_179720115.1">
    <property type="nucleotide sequence ID" value="NZ_JACBZT010000001.1"/>
</dbReference>
<sequence>MGGAVDLLLSRMVALQEELEVTGDPARFFLGTYLRTTQAVRMALDDGRFEDPAWVAEWDVDFAGFYLDALEAYRLDPDSAPDPWRRAFGAARTLPPEAHVLLGMNAHINFDLPQSLVRVIPDDEFADPDLLASRERDHERIDGVLASRVAAEDAELVRVGGRRTTLDRVLAPANRAASRLFLRESRRKVWANTAALHEAALRGSGAYERRLGQLEALAAGRVADLLRPGPVLLRLAVHGFGVTLPA</sequence>
<gene>
    <name evidence="1" type="ORF">GGQ55_004194</name>
</gene>
<dbReference type="InterPro" id="IPR046037">
    <property type="entry name" value="DUF5995"/>
</dbReference>
<reference evidence="1 2" key="1">
    <citation type="submission" date="2020-07" db="EMBL/GenBank/DDBJ databases">
        <title>Sequencing the genomes of 1000 actinobacteria strains.</title>
        <authorList>
            <person name="Klenk H.-P."/>
        </authorList>
    </citation>
    <scope>NUCLEOTIDE SEQUENCE [LARGE SCALE GENOMIC DNA]</scope>
    <source>
        <strain evidence="1 2">DSM 104001</strain>
    </source>
</reference>
<dbReference type="Pfam" id="PF19458">
    <property type="entry name" value="DUF5995"/>
    <property type="match status" value="1"/>
</dbReference>